<evidence type="ECO:0000256" key="7">
    <source>
        <dbReference type="SAM" id="MobiDB-lite"/>
    </source>
</evidence>
<feature type="transmembrane region" description="Helical" evidence="8">
    <location>
        <begin position="85"/>
        <end position="103"/>
    </location>
</feature>
<dbReference type="NCBIfam" id="TIGR03025">
    <property type="entry name" value="EPS_sugtrans"/>
    <property type="match status" value="1"/>
</dbReference>
<protein>
    <submittedName>
        <fullName evidence="10">Exopolysaccharide biosynthesis polyprenyl glycosylphosphotransferase</fullName>
    </submittedName>
</protein>
<feature type="region of interest" description="Disordered" evidence="7">
    <location>
        <begin position="1"/>
        <end position="43"/>
    </location>
</feature>
<feature type="transmembrane region" description="Helical" evidence="8">
    <location>
        <begin position="124"/>
        <end position="143"/>
    </location>
</feature>
<evidence type="ECO:0000256" key="1">
    <source>
        <dbReference type="ARBA" id="ARBA00004141"/>
    </source>
</evidence>
<sequence>MTDLSQAPASATDRPDSPVARRFSRTSVAGDAERTGRTSSRSSWLPGYLRRALQLDVLAALFAAAAAVAVVRFSAGAGAVGPGGALAAVSLAPLAWLLAMAQARGYERRLLGVGAEELRAVPRATVRLLAAVAVLTLTVGGVRTDLVRTFLLVFVPVVLLVSLGLRYWLRQRLHRRRHRGFAMQRAVVVGAGEAVDDLVQDLRRDASHGLRPVAACTTVAGPAIDGVRRGTLEDAVRVVDELSADVVVVAHPSGLTPTRLRRLSWALEEREVELMVSPGIMEVAGPRLSIRPSSTLSLVHVERPTVQGGALAGKVVFDRIAALLLLVLLAPLLLVLALAVALDSRGPVLFRQVRVGAGGRPFRMLKLRSMVADAEQRLADVRSEADHGNGRLYKRHDDPRVTRVGRLLRRYSLDELPQLVNVLRGDMSLVGPRPPLQDEVAGYEADAIRRLRVRPGLTGLWQVSGRSDLSWDESLRLDLRYVDNWSMMLDLQILWRTARAVLRGEGAY</sequence>
<keyword evidence="11" id="KW-1185">Reference proteome</keyword>
<keyword evidence="3" id="KW-0808">Transferase</keyword>
<evidence type="ECO:0000256" key="5">
    <source>
        <dbReference type="ARBA" id="ARBA00022989"/>
    </source>
</evidence>
<feature type="domain" description="Bacterial sugar transferase" evidence="9">
    <location>
        <begin position="314"/>
        <end position="502"/>
    </location>
</feature>
<reference evidence="10 11" key="1">
    <citation type="submission" date="2023-03" db="EMBL/GenBank/DDBJ databases">
        <title>YIM 133296 draft genome.</title>
        <authorList>
            <person name="Xiong L."/>
        </authorList>
    </citation>
    <scope>NUCLEOTIDE SEQUENCE [LARGE SCALE GENOMIC DNA]</scope>
    <source>
        <strain evidence="10 11">YIM 133296</strain>
    </source>
</reference>
<evidence type="ECO:0000256" key="6">
    <source>
        <dbReference type="ARBA" id="ARBA00023136"/>
    </source>
</evidence>
<accession>A0ABT6CC47</accession>
<keyword evidence="5 8" id="KW-1133">Transmembrane helix</keyword>
<comment type="caution">
    <text evidence="10">The sequence shown here is derived from an EMBL/GenBank/DDBJ whole genome shotgun (WGS) entry which is preliminary data.</text>
</comment>
<dbReference type="Pfam" id="PF02397">
    <property type="entry name" value="Bac_transf"/>
    <property type="match status" value="1"/>
</dbReference>
<evidence type="ECO:0000256" key="3">
    <source>
        <dbReference type="ARBA" id="ARBA00022679"/>
    </source>
</evidence>
<feature type="transmembrane region" description="Helical" evidence="8">
    <location>
        <begin position="320"/>
        <end position="342"/>
    </location>
</feature>
<feature type="transmembrane region" description="Helical" evidence="8">
    <location>
        <begin position="57"/>
        <end position="79"/>
    </location>
</feature>
<dbReference type="InterPro" id="IPR003362">
    <property type="entry name" value="Bact_transf"/>
</dbReference>
<evidence type="ECO:0000313" key="10">
    <source>
        <dbReference type="EMBL" id="MDF8266479.1"/>
    </source>
</evidence>
<evidence type="ECO:0000313" key="11">
    <source>
        <dbReference type="Proteomes" id="UP001528912"/>
    </source>
</evidence>
<gene>
    <name evidence="10" type="ORF">P4R38_19690</name>
</gene>
<name>A0ABT6CC47_9MICO</name>
<dbReference type="PANTHER" id="PTHR30576:SF10">
    <property type="entry name" value="SLL5057 PROTEIN"/>
    <property type="match status" value="1"/>
</dbReference>
<organism evidence="10 11">
    <name type="scientific">Luteipulveratus flavus</name>
    <dbReference type="NCBI Taxonomy" id="3031728"/>
    <lineage>
        <taxon>Bacteria</taxon>
        <taxon>Bacillati</taxon>
        <taxon>Actinomycetota</taxon>
        <taxon>Actinomycetes</taxon>
        <taxon>Micrococcales</taxon>
        <taxon>Dermacoccaceae</taxon>
        <taxon>Luteipulveratus</taxon>
    </lineage>
</organism>
<evidence type="ECO:0000256" key="4">
    <source>
        <dbReference type="ARBA" id="ARBA00022692"/>
    </source>
</evidence>
<comment type="subcellular location">
    <subcellularLocation>
        <location evidence="1">Membrane</location>
        <topology evidence="1">Multi-pass membrane protein</topology>
    </subcellularLocation>
</comment>
<dbReference type="PANTHER" id="PTHR30576">
    <property type="entry name" value="COLANIC BIOSYNTHESIS UDP-GLUCOSE LIPID CARRIER TRANSFERASE"/>
    <property type="match status" value="1"/>
</dbReference>
<keyword evidence="6 8" id="KW-0472">Membrane</keyword>
<comment type="similarity">
    <text evidence="2">Belongs to the bacterial sugar transferase family.</text>
</comment>
<proteinExistence type="inferred from homology"/>
<dbReference type="Proteomes" id="UP001528912">
    <property type="component" value="Unassembled WGS sequence"/>
</dbReference>
<dbReference type="Gene3D" id="3.40.50.720">
    <property type="entry name" value="NAD(P)-binding Rossmann-like Domain"/>
    <property type="match status" value="1"/>
</dbReference>
<evidence type="ECO:0000259" key="9">
    <source>
        <dbReference type="Pfam" id="PF02397"/>
    </source>
</evidence>
<dbReference type="InterPro" id="IPR017475">
    <property type="entry name" value="EPS_sugar_tfrase"/>
</dbReference>
<keyword evidence="4 8" id="KW-0812">Transmembrane</keyword>
<evidence type="ECO:0000256" key="8">
    <source>
        <dbReference type="SAM" id="Phobius"/>
    </source>
</evidence>
<feature type="transmembrane region" description="Helical" evidence="8">
    <location>
        <begin position="149"/>
        <end position="169"/>
    </location>
</feature>
<dbReference type="EMBL" id="JAROAV010000057">
    <property type="protein sequence ID" value="MDF8266479.1"/>
    <property type="molecule type" value="Genomic_DNA"/>
</dbReference>
<evidence type="ECO:0000256" key="2">
    <source>
        <dbReference type="ARBA" id="ARBA00006464"/>
    </source>
</evidence>
<dbReference type="RefSeq" id="WP_277193691.1">
    <property type="nucleotide sequence ID" value="NZ_JAROAV010000057.1"/>
</dbReference>